<keyword evidence="3" id="KW-1185">Reference proteome</keyword>
<dbReference type="RefSeq" id="WP_343752269.1">
    <property type="nucleotide sequence ID" value="NZ_BAAADM010000041.1"/>
</dbReference>
<evidence type="ECO:0000313" key="3">
    <source>
        <dbReference type="Proteomes" id="UP001501459"/>
    </source>
</evidence>
<dbReference type="InterPro" id="IPR014957">
    <property type="entry name" value="IDEAL_dom"/>
</dbReference>
<proteinExistence type="predicted"/>
<organism evidence="2 3">
    <name type="scientific">Lentibacillus halophilus</name>
    <dbReference type="NCBI Taxonomy" id="295065"/>
    <lineage>
        <taxon>Bacteria</taxon>
        <taxon>Bacillati</taxon>
        <taxon>Bacillota</taxon>
        <taxon>Bacilli</taxon>
        <taxon>Bacillales</taxon>
        <taxon>Bacillaceae</taxon>
        <taxon>Lentibacillus</taxon>
    </lineage>
</organism>
<name>A0ABN0Z947_9BACI</name>
<dbReference type="InterPro" id="IPR027393">
    <property type="entry name" value="Virus_scaffolding_prot_C"/>
</dbReference>
<evidence type="ECO:0000313" key="2">
    <source>
        <dbReference type="EMBL" id="GAA0439647.1"/>
    </source>
</evidence>
<dbReference type="Gene3D" id="4.10.810.10">
    <property type="entry name" value="Virus Scaffolding Protein, Chain A"/>
    <property type="match status" value="1"/>
</dbReference>
<reference evidence="2 3" key="1">
    <citation type="journal article" date="2019" name="Int. J. Syst. Evol. Microbiol.">
        <title>The Global Catalogue of Microorganisms (GCM) 10K type strain sequencing project: providing services to taxonomists for standard genome sequencing and annotation.</title>
        <authorList>
            <consortium name="The Broad Institute Genomics Platform"/>
            <consortium name="The Broad Institute Genome Sequencing Center for Infectious Disease"/>
            <person name="Wu L."/>
            <person name="Ma J."/>
        </authorList>
    </citation>
    <scope>NUCLEOTIDE SEQUENCE [LARGE SCALE GENOMIC DNA]</scope>
    <source>
        <strain evidence="2 3">JCM 12149</strain>
    </source>
</reference>
<gene>
    <name evidence="2" type="ORF">GCM10008983_15660</name>
</gene>
<sequence length="77" mass="9462">MNQQKMGYRLYRYTGNALYAKREISYEMRLTAQMMLDELCFEWNKKQLKSAIDQSIDANDKQWFLQLSQSYRSYIWE</sequence>
<accession>A0ABN0Z947</accession>
<evidence type="ECO:0000259" key="1">
    <source>
        <dbReference type="SMART" id="SM00914"/>
    </source>
</evidence>
<dbReference type="Proteomes" id="UP001501459">
    <property type="component" value="Unassembled WGS sequence"/>
</dbReference>
<dbReference type="Pfam" id="PF08858">
    <property type="entry name" value="IDEAL"/>
    <property type="match status" value="1"/>
</dbReference>
<protein>
    <recommendedName>
        <fullName evidence="1">IDEAL domain-containing protein</fullName>
    </recommendedName>
</protein>
<feature type="domain" description="IDEAL" evidence="1">
    <location>
        <begin position="35"/>
        <end position="71"/>
    </location>
</feature>
<dbReference type="EMBL" id="BAAADM010000041">
    <property type="protein sequence ID" value="GAA0439647.1"/>
    <property type="molecule type" value="Genomic_DNA"/>
</dbReference>
<dbReference type="SMART" id="SM00914">
    <property type="entry name" value="IDEAL"/>
    <property type="match status" value="1"/>
</dbReference>
<comment type="caution">
    <text evidence="2">The sequence shown here is derived from an EMBL/GenBank/DDBJ whole genome shotgun (WGS) entry which is preliminary data.</text>
</comment>